<feature type="compositionally biased region" description="Low complexity" evidence="1">
    <location>
        <begin position="107"/>
        <end position="123"/>
    </location>
</feature>
<accession>A0A101PRL7</accession>
<dbReference type="Proteomes" id="UP000053398">
    <property type="component" value="Unassembled WGS sequence"/>
</dbReference>
<dbReference type="Gene3D" id="1.10.287.1060">
    <property type="entry name" value="ESAT-6-like"/>
    <property type="match status" value="1"/>
</dbReference>
<evidence type="ECO:0008006" key="4">
    <source>
        <dbReference type="Google" id="ProtNLM"/>
    </source>
</evidence>
<dbReference type="SUPFAM" id="SSF140453">
    <property type="entry name" value="EsxAB dimer-like"/>
    <property type="match status" value="1"/>
</dbReference>
<evidence type="ECO:0000313" key="2">
    <source>
        <dbReference type="EMBL" id="KUN16425.1"/>
    </source>
</evidence>
<dbReference type="AlphaFoldDB" id="A0A101PRL7"/>
<evidence type="ECO:0000256" key="1">
    <source>
        <dbReference type="SAM" id="MobiDB-lite"/>
    </source>
</evidence>
<gene>
    <name evidence="2" type="ORF">AQJ11_39680</name>
</gene>
<comment type="caution">
    <text evidence="2">The sequence shown here is derived from an EMBL/GenBank/DDBJ whole genome shotgun (WGS) entry which is preliminary data.</text>
</comment>
<evidence type="ECO:0000313" key="3">
    <source>
        <dbReference type="Proteomes" id="UP000053398"/>
    </source>
</evidence>
<dbReference type="EMBL" id="LMWP01000056">
    <property type="protein sequence ID" value="KUN16425.1"/>
    <property type="molecule type" value="Genomic_DNA"/>
</dbReference>
<feature type="region of interest" description="Disordered" evidence="1">
    <location>
        <begin position="96"/>
        <end position="123"/>
    </location>
</feature>
<name>A0A101PRL7_STRCK</name>
<protein>
    <recommendedName>
        <fullName evidence="4">WXG100 family type VII secretion target</fullName>
    </recommendedName>
</protein>
<reference evidence="2 3" key="1">
    <citation type="submission" date="2015-10" db="EMBL/GenBank/DDBJ databases">
        <title>Draft genome sequence of Streptomyces corchorusii DSM 40340, type strain for the species Streptomyces corchorusii.</title>
        <authorList>
            <person name="Ruckert C."/>
            <person name="Winkler A."/>
            <person name="Kalinowski J."/>
            <person name="Kampfer P."/>
            <person name="Glaeser S."/>
        </authorList>
    </citation>
    <scope>NUCLEOTIDE SEQUENCE [LARGE SCALE GENOMIC DNA]</scope>
    <source>
        <strain evidence="2 3">DSM 40340</strain>
    </source>
</reference>
<keyword evidence="3" id="KW-1185">Reference proteome</keyword>
<dbReference type="RefSeq" id="WP_014676346.1">
    <property type="nucleotide sequence ID" value="NZ_KQ948373.1"/>
</dbReference>
<proteinExistence type="predicted"/>
<sequence length="123" mass="12404">MGSDGYQVRAGMTGQAQQLDDAGTDMDGIGSAVKSRTSYSYGEVGGEDAASALNAFVTAWEAEAKTLASALHELGGKVQLAKKTYHGTDSLVKTHADGVPAGGTSGLAGTSTRGGRTSVLSSY</sequence>
<organism evidence="2 3">
    <name type="scientific">Streptomyces corchorusii</name>
    <name type="common">Streptomyces chibaensis</name>
    <dbReference type="NCBI Taxonomy" id="1903"/>
    <lineage>
        <taxon>Bacteria</taxon>
        <taxon>Bacillati</taxon>
        <taxon>Actinomycetota</taxon>
        <taxon>Actinomycetes</taxon>
        <taxon>Kitasatosporales</taxon>
        <taxon>Streptomycetaceae</taxon>
        <taxon>Streptomyces</taxon>
    </lineage>
</organism>
<dbReference type="InterPro" id="IPR036689">
    <property type="entry name" value="ESAT-6-like_sf"/>
</dbReference>